<evidence type="ECO:0000313" key="1">
    <source>
        <dbReference type="EMBL" id="TNN21492.1"/>
    </source>
</evidence>
<keyword evidence="2" id="KW-1185">Reference proteome</keyword>
<gene>
    <name evidence="1" type="ORF">EYF80_068397</name>
</gene>
<dbReference type="EMBL" id="SRLO01027653">
    <property type="protein sequence ID" value="TNN21492.1"/>
    <property type="molecule type" value="Genomic_DNA"/>
</dbReference>
<dbReference type="AlphaFoldDB" id="A0A4Z2DZB8"/>
<accession>A0A4Z2DZB8</accession>
<dbReference type="Proteomes" id="UP000314294">
    <property type="component" value="Unassembled WGS sequence"/>
</dbReference>
<protein>
    <submittedName>
        <fullName evidence="1">Uncharacterized protein</fullName>
    </submittedName>
</protein>
<reference evidence="1 2" key="1">
    <citation type="submission" date="2019-03" db="EMBL/GenBank/DDBJ databases">
        <title>First draft genome of Liparis tanakae, snailfish: a comprehensive survey of snailfish specific genes.</title>
        <authorList>
            <person name="Kim W."/>
            <person name="Song I."/>
            <person name="Jeong J.-H."/>
            <person name="Kim D."/>
            <person name="Kim S."/>
            <person name="Ryu S."/>
            <person name="Song J.Y."/>
            <person name="Lee S.K."/>
        </authorList>
    </citation>
    <scope>NUCLEOTIDE SEQUENCE [LARGE SCALE GENOMIC DNA]</scope>
    <source>
        <tissue evidence="1">Muscle</tissue>
    </source>
</reference>
<comment type="caution">
    <text evidence="1">The sequence shown here is derived from an EMBL/GenBank/DDBJ whole genome shotgun (WGS) entry which is preliminary data.</text>
</comment>
<name>A0A4Z2DZB8_9TELE</name>
<proteinExistence type="predicted"/>
<evidence type="ECO:0000313" key="2">
    <source>
        <dbReference type="Proteomes" id="UP000314294"/>
    </source>
</evidence>
<sequence>MLKLSPATGLRSASNPK</sequence>
<organism evidence="1 2">
    <name type="scientific">Liparis tanakae</name>
    <name type="common">Tanaka's snailfish</name>
    <dbReference type="NCBI Taxonomy" id="230148"/>
    <lineage>
        <taxon>Eukaryota</taxon>
        <taxon>Metazoa</taxon>
        <taxon>Chordata</taxon>
        <taxon>Craniata</taxon>
        <taxon>Vertebrata</taxon>
        <taxon>Euteleostomi</taxon>
        <taxon>Actinopterygii</taxon>
        <taxon>Neopterygii</taxon>
        <taxon>Teleostei</taxon>
        <taxon>Neoteleostei</taxon>
        <taxon>Acanthomorphata</taxon>
        <taxon>Eupercaria</taxon>
        <taxon>Perciformes</taxon>
        <taxon>Cottioidei</taxon>
        <taxon>Cottales</taxon>
        <taxon>Liparidae</taxon>
        <taxon>Liparis</taxon>
    </lineage>
</organism>